<evidence type="ECO:0000259" key="6">
    <source>
        <dbReference type="SMART" id="SM00470"/>
    </source>
</evidence>
<dbReference type="NCBIfam" id="TIGR00180">
    <property type="entry name" value="parB_part"/>
    <property type="match status" value="1"/>
</dbReference>
<feature type="region of interest" description="Disordered" evidence="5">
    <location>
        <begin position="1"/>
        <end position="49"/>
    </location>
</feature>
<dbReference type="InterPro" id="IPR041468">
    <property type="entry name" value="HTH_ParB/Spo0J"/>
</dbReference>
<dbReference type="Pfam" id="PF17762">
    <property type="entry name" value="HTH_ParB"/>
    <property type="match status" value="1"/>
</dbReference>
<sequence>MAEKKKPRKGLGKGLDALFSAAPEPIQEETPKSEISKATKMPSASAEPIGEAVRELKMIDIEPNPEQPRKQFEPEKLEGLADSIKKHGLVQPLLVKEQGNGRYLIIAGERRWRAAKLAGLKKVPCIIKDYSEQEVMEIALIENLQREDLNPIEEAEGYQELMKKFGLTQEVVSERVGKSRSAVANALRLNNLTEQVKEMLIDGRLSQGHARALLPLPSEGLQQEIAERIVKENLNVRQTETLVAKLKEQKSDKPPKETDKEILQYYTAAEEKLSSRLGAKVKIHEGRKKSKIEIEYYTHDDLERLMRELCQDSTKTYII</sequence>
<feature type="compositionally biased region" description="Basic residues" evidence="5">
    <location>
        <begin position="1"/>
        <end position="11"/>
    </location>
</feature>
<gene>
    <name evidence="7" type="primary">spo0J</name>
    <name evidence="7" type="ORF">Firmicute1046_2510</name>
</gene>
<comment type="subcellular location">
    <subcellularLocation>
        <location evidence="1">Cytoplasm</location>
        <location evidence="1">Nucleoid</location>
    </subcellularLocation>
</comment>
<keyword evidence="3" id="KW-0159">Chromosome partition</keyword>
<dbReference type="GO" id="GO:0005694">
    <property type="term" value="C:chromosome"/>
    <property type="evidence" value="ECO:0007669"/>
    <property type="project" value="TreeGrafter"/>
</dbReference>
<evidence type="ECO:0000256" key="4">
    <source>
        <dbReference type="ARBA" id="ARBA00023125"/>
    </source>
</evidence>
<dbReference type="InterPro" id="IPR036086">
    <property type="entry name" value="ParB/Sulfiredoxin_sf"/>
</dbReference>
<dbReference type="CDD" id="cd16393">
    <property type="entry name" value="SPO0J_N"/>
    <property type="match status" value="1"/>
</dbReference>
<dbReference type="InterPro" id="IPR050336">
    <property type="entry name" value="Chromosome_partition/occlusion"/>
</dbReference>
<dbReference type="Pfam" id="PF23552">
    <property type="entry name" value="ParB_C"/>
    <property type="match status" value="1"/>
</dbReference>
<reference evidence="7" key="1">
    <citation type="journal article" date="2020" name="J. ISSAAS">
        <title>Lactobacilli and other gastrointestinal microbiota of Peromyscus leucopus, reservoir host for agents of Lyme disease and other zoonoses in North America.</title>
        <authorList>
            <person name="Milovic A."/>
            <person name="Bassam K."/>
            <person name="Shao H."/>
            <person name="Chatzistamou I."/>
            <person name="Tufts D.M."/>
            <person name="Diuk-Wasser M."/>
            <person name="Barbour A.G."/>
        </authorList>
    </citation>
    <scope>NUCLEOTIDE SEQUENCE</scope>
    <source>
        <strain evidence="7">LL40</strain>
    </source>
</reference>
<organism evidence="7">
    <name type="scientific">uncultured Bacillota bacterium</name>
    <dbReference type="NCBI Taxonomy" id="344338"/>
    <lineage>
        <taxon>Bacteria</taxon>
        <taxon>Bacillati</taxon>
        <taxon>Bacillota</taxon>
        <taxon>environmental samples</taxon>
    </lineage>
</organism>
<dbReference type="InterPro" id="IPR003115">
    <property type="entry name" value="ParB_N"/>
</dbReference>
<protein>
    <submittedName>
        <fullName evidence="7">Chromosome partitioning protein ParB</fullName>
    </submittedName>
</protein>
<dbReference type="AlphaFoldDB" id="A0A650F4V4"/>
<dbReference type="Pfam" id="PF02195">
    <property type="entry name" value="ParB_N"/>
    <property type="match status" value="1"/>
</dbReference>
<comment type="similarity">
    <text evidence="2">Belongs to the ParB family.</text>
</comment>
<dbReference type="EMBL" id="MN577573">
    <property type="protein sequence ID" value="QGT51175.1"/>
    <property type="molecule type" value="Genomic_DNA"/>
</dbReference>
<dbReference type="InterPro" id="IPR004437">
    <property type="entry name" value="ParB/RepB/Spo0J"/>
</dbReference>
<dbReference type="GO" id="GO:0045881">
    <property type="term" value="P:positive regulation of sporulation resulting in formation of a cellular spore"/>
    <property type="evidence" value="ECO:0007669"/>
    <property type="project" value="TreeGrafter"/>
</dbReference>
<dbReference type="GO" id="GO:0007059">
    <property type="term" value="P:chromosome segregation"/>
    <property type="evidence" value="ECO:0007669"/>
    <property type="project" value="UniProtKB-KW"/>
</dbReference>
<evidence type="ECO:0000256" key="3">
    <source>
        <dbReference type="ARBA" id="ARBA00022829"/>
    </source>
</evidence>
<dbReference type="Gene3D" id="3.90.1530.30">
    <property type="match status" value="1"/>
</dbReference>
<keyword evidence="4" id="KW-0238">DNA-binding</keyword>
<proteinExistence type="inferred from homology"/>
<dbReference type="PANTHER" id="PTHR33375">
    <property type="entry name" value="CHROMOSOME-PARTITIONING PROTEIN PARB-RELATED"/>
    <property type="match status" value="1"/>
</dbReference>
<dbReference type="FunFam" id="1.10.10.2830:FF:000001">
    <property type="entry name" value="Chromosome partitioning protein ParB"/>
    <property type="match status" value="1"/>
</dbReference>
<dbReference type="SUPFAM" id="SSF109709">
    <property type="entry name" value="KorB DNA-binding domain-like"/>
    <property type="match status" value="1"/>
</dbReference>
<accession>A0A650F4V4</accession>
<dbReference type="GO" id="GO:0009295">
    <property type="term" value="C:nucleoid"/>
    <property type="evidence" value="ECO:0007669"/>
    <property type="project" value="UniProtKB-SubCell"/>
</dbReference>
<dbReference type="Gene3D" id="1.10.10.2830">
    <property type="match status" value="1"/>
</dbReference>
<name>A0A650F4V4_9FIRM</name>
<evidence type="ECO:0000313" key="7">
    <source>
        <dbReference type="EMBL" id="QGT51175.1"/>
    </source>
</evidence>
<evidence type="ECO:0000256" key="5">
    <source>
        <dbReference type="SAM" id="MobiDB-lite"/>
    </source>
</evidence>
<dbReference type="SMART" id="SM00470">
    <property type="entry name" value="ParB"/>
    <property type="match status" value="1"/>
</dbReference>
<evidence type="ECO:0000256" key="1">
    <source>
        <dbReference type="ARBA" id="ARBA00004453"/>
    </source>
</evidence>
<dbReference type="PANTHER" id="PTHR33375:SF1">
    <property type="entry name" value="CHROMOSOME-PARTITIONING PROTEIN PARB-RELATED"/>
    <property type="match status" value="1"/>
</dbReference>
<evidence type="ECO:0000256" key="2">
    <source>
        <dbReference type="ARBA" id="ARBA00006295"/>
    </source>
</evidence>
<dbReference type="GO" id="GO:0003677">
    <property type="term" value="F:DNA binding"/>
    <property type="evidence" value="ECO:0007669"/>
    <property type="project" value="UniProtKB-KW"/>
</dbReference>
<dbReference type="InterPro" id="IPR057240">
    <property type="entry name" value="ParB_dimer_C"/>
</dbReference>
<feature type="domain" description="ParB-like N-terminal" evidence="6">
    <location>
        <begin position="54"/>
        <end position="144"/>
    </location>
</feature>
<dbReference type="SUPFAM" id="SSF110849">
    <property type="entry name" value="ParB/Sulfiredoxin"/>
    <property type="match status" value="1"/>
</dbReference>
<dbReference type="FunFam" id="3.90.1530.30:FF:000001">
    <property type="entry name" value="Chromosome partitioning protein ParB"/>
    <property type="match status" value="1"/>
</dbReference>